<protein>
    <submittedName>
        <fullName evidence="2">Uncharacterized protein</fullName>
    </submittedName>
</protein>
<dbReference type="AlphaFoldDB" id="M0NH82"/>
<feature type="region of interest" description="Disordered" evidence="1">
    <location>
        <begin position="159"/>
        <end position="189"/>
    </location>
</feature>
<name>M0NH82_9EURY</name>
<reference evidence="2 3" key="1">
    <citation type="journal article" date="2014" name="PLoS Genet.">
        <title>Phylogenetically driven sequencing of extremely halophilic archaea reveals strategies for static and dynamic osmo-response.</title>
        <authorList>
            <person name="Becker E.A."/>
            <person name="Seitzer P.M."/>
            <person name="Tritt A."/>
            <person name="Larsen D."/>
            <person name="Krusor M."/>
            <person name="Yao A.I."/>
            <person name="Wu D."/>
            <person name="Madern D."/>
            <person name="Eisen J.A."/>
            <person name="Darling A.E."/>
            <person name="Facciotti M.T."/>
        </authorList>
    </citation>
    <scope>NUCLEOTIDE SEQUENCE [LARGE SCALE GENOMIC DNA]</scope>
    <source>
        <strain evidence="2 3">DSM 21995</strain>
    </source>
</reference>
<comment type="caution">
    <text evidence="2">The sequence shown here is derived from an EMBL/GenBank/DDBJ whole genome shotgun (WGS) entry which is preliminary data.</text>
</comment>
<sequence>MRLKPVPEPPDSLDDLRAFQRAVPLVPGSTDDCCARLRDRRGLSDRQTANDWLAFLRALGLVRETPRGFVRTDAEPTPERVREGLREGVLLVPEALAALRAASPAEPLTPADLFAATRESVPRHDRARDPNWEATWRERADRLLRWLALVDLAEGIATSGASETSETSQAGERTPPEAGSIAYVAGSAV</sequence>
<evidence type="ECO:0000256" key="1">
    <source>
        <dbReference type="SAM" id="MobiDB-lite"/>
    </source>
</evidence>
<accession>M0NH82</accession>
<dbReference type="EMBL" id="AOJG01000041">
    <property type="protein sequence ID" value="EMA57216.1"/>
    <property type="molecule type" value="Genomic_DNA"/>
</dbReference>
<dbReference type="STRING" id="1227482.C469_15828"/>
<dbReference type="Pfam" id="PF25947">
    <property type="entry name" value="WHD_halo_double"/>
    <property type="match status" value="1"/>
</dbReference>
<dbReference type="PATRIC" id="fig|1227482.3.peg.3199"/>
<gene>
    <name evidence="2" type="ORF">C469_15828</name>
</gene>
<dbReference type="OrthoDB" id="170219at2157"/>
<keyword evidence="3" id="KW-1185">Reference proteome</keyword>
<organism evidence="2 3">
    <name type="scientific">Halorubrum lipolyticum DSM 21995</name>
    <dbReference type="NCBI Taxonomy" id="1227482"/>
    <lineage>
        <taxon>Archaea</taxon>
        <taxon>Methanobacteriati</taxon>
        <taxon>Methanobacteriota</taxon>
        <taxon>Stenosarchaea group</taxon>
        <taxon>Halobacteria</taxon>
        <taxon>Halobacteriales</taxon>
        <taxon>Haloferacaceae</taxon>
        <taxon>Halorubrum</taxon>
    </lineage>
</organism>
<evidence type="ECO:0000313" key="2">
    <source>
        <dbReference type="EMBL" id="EMA57216.1"/>
    </source>
</evidence>
<proteinExistence type="predicted"/>
<evidence type="ECO:0000313" key="3">
    <source>
        <dbReference type="Proteomes" id="UP000011650"/>
    </source>
</evidence>
<dbReference type="Proteomes" id="UP000011650">
    <property type="component" value="Unassembled WGS sequence"/>
</dbReference>
<dbReference type="RefSeq" id="WP_008008332.1">
    <property type="nucleotide sequence ID" value="NZ_AOJG01000041.1"/>
</dbReference>
<dbReference type="InterPro" id="IPR058821">
    <property type="entry name" value="Double_WHD-containing_halo"/>
</dbReference>
<feature type="compositionally biased region" description="Low complexity" evidence="1">
    <location>
        <begin position="159"/>
        <end position="168"/>
    </location>
</feature>